<proteinExistence type="predicted"/>
<evidence type="ECO:0000259" key="2">
    <source>
        <dbReference type="Pfam" id="PF19279"/>
    </source>
</evidence>
<comment type="caution">
    <text evidence="3">The sequence shown here is derived from an EMBL/GenBank/DDBJ whole genome shotgun (WGS) entry which is preliminary data.</text>
</comment>
<feature type="compositionally biased region" description="Basic and acidic residues" evidence="1">
    <location>
        <begin position="132"/>
        <end position="151"/>
    </location>
</feature>
<dbReference type="EMBL" id="CAJHUC010002060">
    <property type="protein sequence ID" value="CAD7703084.1"/>
    <property type="molecule type" value="Genomic_DNA"/>
</dbReference>
<dbReference type="PANTHER" id="PTHR12358">
    <property type="entry name" value="SPHINGOSINE KINASE"/>
    <property type="match status" value="1"/>
</dbReference>
<evidence type="ECO:0000313" key="3">
    <source>
        <dbReference type="EMBL" id="CAD7703084.1"/>
    </source>
</evidence>
<protein>
    <recommendedName>
        <fullName evidence="2">YegS/DAGK C-terminal domain-containing protein</fullName>
    </recommendedName>
</protein>
<dbReference type="GO" id="GO:0001727">
    <property type="term" value="F:lipid kinase activity"/>
    <property type="evidence" value="ECO:0007669"/>
    <property type="project" value="UniProtKB-ARBA"/>
</dbReference>
<dbReference type="OrthoDB" id="3853857at2759"/>
<dbReference type="GO" id="GO:0005737">
    <property type="term" value="C:cytoplasm"/>
    <property type="evidence" value="ECO:0007669"/>
    <property type="project" value="TreeGrafter"/>
</dbReference>
<sequence>MSVVQGTQRAFSFMGLSYGAVSAVDKGTEHLRWMGETRFTVGGLCEIIKKNRYGLKMAYLPSAGLPPEAADDKLESATDKRESAADKHESASDKRPSSAQILDSDQGSHHRLLPDATSSDPHEGGDGASTEGKQEGRATVDGTRPEQKDATDFPGVPLCGLTPELSDWFLKAVMGGRGSVASEGHGDWRAADIDDVMTLSAMNIPWAATNYHLAPRAELGNGCMEVLYINKASRGQMLDFMLKAERGAHMDLQVLRSLRVSSLWLGPKARTSIVMADGEVMSCEPTYVEVHPRLCRVLVAK</sequence>
<dbReference type="InterPro" id="IPR045540">
    <property type="entry name" value="YegS/DAGK_C"/>
</dbReference>
<accession>A0A8S1JAH2</accession>
<dbReference type="AlphaFoldDB" id="A0A8S1JAH2"/>
<organism evidence="3 4">
    <name type="scientific">Ostreobium quekettii</name>
    <dbReference type="NCBI Taxonomy" id="121088"/>
    <lineage>
        <taxon>Eukaryota</taxon>
        <taxon>Viridiplantae</taxon>
        <taxon>Chlorophyta</taxon>
        <taxon>core chlorophytes</taxon>
        <taxon>Ulvophyceae</taxon>
        <taxon>TCBD clade</taxon>
        <taxon>Bryopsidales</taxon>
        <taxon>Ostreobineae</taxon>
        <taxon>Ostreobiaceae</taxon>
        <taxon>Ostreobium</taxon>
    </lineage>
</organism>
<reference evidence="3" key="1">
    <citation type="submission" date="2020-12" db="EMBL/GenBank/DDBJ databases">
        <authorList>
            <person name="Iha C."/>
        </authorList>
    </citation>
    <scope>NUCLEOTIDE SEQUENCE</scope>
</reference>
<dbReference type="InterPro" id="IPR016064">
    <property type="entry name" value="NAD/diacylglycerol_kinase_sf"/>
</dbReference>
<dbReference type="Gene3D" id="2.60.200.40">
    <property type="match status" value="1"/>
</dbReference>
<dbReference type="Proteomes" id="UP000708148">
    <property type="component" value="Unassembled WGS sequence"/>
</dbReference>
<evidence type="ECO:0000256" key="1">
    <source>
        <dbReference type="SAM" id="MobiDB-lite"/>
    </source>
</evidence>
<keyword evidence="4" id="KW-1185">Reference proteome</keyword>
<dbReference type="SUPFAM" id="SSF111331">
    <property type="entry name" value="NAD kinase/diacylglycerol kinase-like"/>
    <property type="match status" value="1"/>
</dbReference>
<dbReference type="Pfam" id="PF19279">
    <property type="entry name" value="YegS_C"/>
    <property type="match status" value="1"/>
</dbReference>
<evidence type="ECO:0000313" key="4">
    <source>
        <dbReference type="Proteomes" id="UP000708148"/>
    </source>
</evidence>
<feature type="compositionally biased region" description="Basic and acidic residues" evidence="1">
    <location>
        <begin position="70"/>
        <end position="96"/>
    </location>
</feature>
<feature type="region of interest" description="Disordered" evidence="1">
    <location>
        <begin position="65"/>
        <end position="156"/>
    </location>
</feature>
<dbReference type="PANTHER" id="PTHR12358:SF31">
    <property type="entry name" value="ACYLGLYCEROL KINASE, MITOCHONDRIAL"/>
    <property type="match status" value="1"/>
</dbReference>
<dbReference type="InterPro" id="IPR050187">
    <property type="entry name" value="Lipid_Phosphate_FormReg"/>
</dbReference>
<name>A0A8S1JAH2_9CHLO</name>
<dbReference type="GO" id="GO:0016020">
    <property type="term" value="C:membrane"/>
    <property type="evidence" value="ECO:0007669"/>
    <property type="project" value="TreeGrafter"/>
</dbReference>
<dbReference type="GO" id="GO:0016773">
    <property type="term" value="F:phosphotransferase activity, alcohol group as acceptor"/>
    <property type="evidence" value="ECO:0007669"/>
    <property type="project" value="UniProtKB-ARBA"/>
</dbReference>
<feature type="domain" description="YegS/DAGK C-terminal" evidence="2">
    <location>
        <begin position="197"/>
        <end position="298"/>
    </location>
</feature>
<gene>
    <name evidence="3" type="ORF">OSTQU699_LOCUS8441</name>
</gene>
<dbReference type="GO" id="GO:0046512">
    <property type="term" value="P:sphingosine biosynthetic process"/>
    <property type="evidence" value="ECO:0007669"/>
    <property type="project" value="TreeGrafter"/>
</dbReference>